<dbReference type="PANTHER" id="PTHR35007">
    <property type="entry name" value="INTEGRAL MEMBRANE PROTEIN-RELATED"/>
    <property type="match status" value="1"/>
</dbReference>
<gene>
    <name evidence="2" type="ORF">Prum_037410</name>
</gene>
<name>A0A6V8L641_9ACTN</name>
<protein>
    <recommendedName>
        <fullName evidence="4">Type II secretion system protein GspF domain-containing protein</fullName>
    </recommendedName>
</protein>
<reference evidence="2 3" key="2">
    <citation type="submission" date="2020-03" db="EMBL/GenBank/DDBJ databases">
        <authorList>
            <person name="Ichikawa N."/>
            <person name="Kimura A."/>
            <person name="Kitahashi Y."/>
            <person name="Uohara A."/>
        </authorList>
    </citation>
    <scope>NUCLEOTIDE SEQUENCE [LARGE SCALE GENOMIC DNA]</scope>
    <source>
        <strain evidence="2 3">NBRC 108638</strain>
    </source>
</reference>
<keyword evidence="1" id="KW-0472">Membrane</keyword>
<proteinExistence type="predicted"/>
<reference evidence="2 3" key="1">
    <citation type="submission" date="2020-03" db="EMBL/GenBank/DDBJ databases">
        <title>Whole genome shotgun sequence of Phytohabitans rumicis NBRC 108638.</title>
        <authorList>
            <person name="Komaki H."/>
            <person name="Tamura T."/>
        </authorList>
    </citation>
    <scope>NUCLEOTIDE SEQUENCE [LARGE SCALE GENOMIC DNA]</scope>
    <source>
        <strain evidence="2 3">NBRC 108638</strain>
    </source>
</reference>
<dbReference type="Proteomes" id="UP000482960">
    <property type="component" value="Unassembled WGS sequence"/>
</dbReference>
<organism evidence="2 3">
    <name type="scientific">Phytohabitans rumicis</name>
    <dbReference type="NCBI Taxonomy" id="1076125"/>
    <lineage>
        <taxon>Bacteria</taxon>
        <taxon>Bacillati</taxon>
        <taxon>Actinomycetota</taxon>
        <taxon>Actinomycetes</taxon>
        <taxon>Micromonosporales</taxon>
        <taxon>Micromonosporaceae</taxon>
    </lineage>
</organism>
<accession>A0A6V8L641</accession>
<keyword evidence="3" id="KW-1185">Reference proteome</keyword>
<dbReference type="PANTHER" id="PTHR35007:SF4">
    <property type="entry name" value="CONSERVED TRANSMEMBRANE PROTEIN-RELATED"/>
    <property type="match status" value="1"/>
</dbReference>
<feature type="transmembrane region" description="Helical" evidence="1">
    <location>
        <begin position="57"/>
        <end position="82"/>
    </location>
</feature>
<comment type="caution">
    <text evidence="2">The sequence shown here is derived from an EMBL/GenBank/DDBJ whole genome shotgun (WGS) entry which is preliminary data.</text>
</comment>
<evidence type="ECO:0008006" key="4">
    <source>
        <dbReference type="Google" id="ProtNLM"/>
    </source>
</evidence>
<evidence type="ECO:0000256" key="1">
    <source>
        <dbReference type="SAM" id="Phobius"/>
    </source>
</evidence>
<sequence>MPAWWLAAACLVVAAVVTCWPDRGRQQRLMGRTRPAAWGRRRPIEILDALSTPRAMMLSVAVLGLGGALLVGPVAGLVAGAYGRLAVRAVVRGRAAREAARQRARSLDVLCFLAADLRAGLPPVAAGPDGTGRLAVGADSMTASSARIEDRRMAELAAAAWRLAERTGAPIAELIERVEADARATDRAGAAAAAQAAGARATAWLLAGLPVGGIALGFGIGVDPVDVLLHTPVGAACAAGAIALQTAGLAWADRLTGTAPTNTRGPTHGG</sequence>
<dbReference type="AlphaFoldDB" id="A0A6V8L641"/>
<keyword evidence="1" id="KW-1133">Transmembrane helix</keyword>
<keyword evidence="1" id="KW-0812">Transmembrane</keyword>
<evidence type="ECO:0000313" key="2">
    <source>
        <dbReference type="EMBL" id="GFJ90099.1"/>
    </source>
</evidence>
<dbReference type="EMBL" id="BLPG01000001">
    <property type="protein sequence ID" value="GFJ90099.1"/>
    <property type="molecule type" value="Genomic_DNA"/>
</dbReference>
<evidence type="ECO:0000313" key="3">
    <source>
        <dbReference type="Proteomes" id="UP000482960"/>
    </source>
</evidence>